<organism evidence="1 2">
    <name type="scientific">Enterocloster bolteae</name>
    <dbReference type="NCBI Taxonomy" id="208479"/>
    <lineage>
        <taxon>Bacteria</taxon>
        <taxon>Bacillati</taxon>
        <taxon>Bacillota</taxon>
        <taxon>Clostridia</taxon>
        <taxon>Lachnospirales</taxon>
        <taxon>Lachnospiraceae</taxon>
        <taxon>Enterocloster</taxon>
    </lineage>
</organism>
<dbReference type="InterPro" id="IPR006498">
    <property type="entry name" value="Tail_tube"/>
</dbReference>
<name>A0A414AT76_9FIRM</name>
<accession>A0A414AT76</accession>
<dbReference type="Pfam" id="PF04985">
    <property type="entry name" value="Phage_tube"/>
    <property type="match status" value="1"/>
</dbReference>
<dbReference type="RefSeq" id="WP_002565361.1">
    <property type="nucleotide sequence ID" value="NZ_JAUUNS010000148.1"/>
</dbReference>
<proteinExistence type="predicted"/>
<dbReference type="Proteomes" id="UP000283975">
    <property type="component" value="Unassembled WGS sequence"/>
</dbReference>
<dbReference type="EMBL" id="QSHZ01000020">
    <property type="protein sequence ID" value="RHC54705.1"/>
    <property type="molecule type" value="Genomic_DNA"/>
</dbReference>
<evidence type="ECO:0000313" key="1">
    <source>
        <dbReference type="EMBL" id="RHC54705.1"/>
    </source>
</evidence>
<gene>
    <name evidence="1" type="ORF">DW839_18600</name>
</gene>
<sequence length="171" mass="18479">MFKTHLVNRFKVYRGGKQLIGIAGELNLPKITNLVESLEGAGVGGKMDVSVIGMIENMELELTFDTVCGDLFSVIDPTESENITINGALQGMDSGTRKAGFVDLSVIVAGQTKEFNPGTVKAGGKMGSSVTMTLDYYKLILDGKTMVEIDRMGDVYTINGKDVLKEVRDMC</sequence>
<comment type="caution">
    <text evidence="1">The sequence shown here is derived from an EMBL/GenBank/DDBJ whole genome shotgun (WGS) entry which is preliminary data.</text>
</comment>
<evidence type="ECO:0000313" key="2">
    <source>
        <dbReference type="Proteomes" id="UP000283975"/>
    </source>
</evidence>
<dbReference type="AlphaFoldDB" id="A0A414AT76"/>
<reference evidence="1 2" key="1">
    <citation type="submission" date="2018-08" db="EMBL/GenBank/DDBJ databases">
        <title>A genome reference for cultivated species of the human gut microbiota.</title>
        <authorList>
            <person name="Zou Y."/>
            <person name="Xue W."/>
            <person name="Luo G."/>
        </authorList>
    </citation>
    <scope>NUCLEOTIDE SEQUENCE [LARGE SCALE GENOMIC DNA]</scope>
    <source>
        <strain evidence="1 2">AM35-14</strain>
    </source>
</reference>
<protein>
    <submittedName>
        <fullName evidence="1">Phage tail protein</fullName>
    </submittedName>
</protein>